<reference evidence="1 2" key="1">
    <citation type="submission" date="2016-06" db="EMBL/GenBank/DDBJ databases">
        <title>Comparative genomics of the ectomycorrhizal sister species Rhizopogon vinicolor and Rhizopogon vesiculosus (Basidiomycota: Boletales) reveals a divergence of the mating type B locus.</title>
        <authorList>
            <consortium name="DOE Joint Genome Institute"/>
            <person name="Mujic A.B."/>
            <person name="Kuo A."/>
            <person name="Tritt A."/>
            <person name="Lipzen A."/>
            <person name="Chen C."/>
            <person name="Johnson J."/>
            <person name="Sharma A."/>
            <person name="Barry K."/>
            <person name="Grigoriev I.V."/>
            <person name="Spatafora J.W."/>
        </authorList>
    </citation>
    <scope>NUCLEOTIDE SEQUENCE [LARGE SCALE GENOMIC DNA]</scope>
    <source>
        <strain evidence="1 2">AM-OR11-026</strain>
    </source>
</reference>
<evidence type="ECO:0000313" key="1">
    <source>
        <dbReference type="EMBL" id="OAX31363.1"/>
    </source>
</evidence>
<organism evidence="1 2">
    <name type="scientific">Rhizopogon vinicolor AM-OR11-026</name>
    <dbReference type="NCBI Taxonomy" id="1314800"/>
    <lineage>
        <taxon>Eukaryota</taxon>
        <taxon>Fungi</taxon>
        <taxon>Dikarya</taxon>
        <taxon>Basidiomycota</taxon>
        <taxon>Agaricomycotina</taxon>
        <taxon>Agaricomycetes</taxon>
        <taxon>Agaricomycetidae</taxon>
        <taxon>Boletales</taxon>
        <taxon>Suillineae</taxon>
        <taxon>Rhizopogonaceae</taxon>
        <taxon>Rhizopogon</taxon>
    </lineage>
</organism>
<protein>
    <submittedName>
        <fullName evidence="1">Uncharacterized protein</fullName>
    </submittedName>
</protein>
<name>A0A1B7MFI6_9AGAM</name>
<proteinExistence type="predicted"/>
<dbReference type="AlphaFoldDB" id="A0A1B7MFI6"/>
<dbReference type="InParanoid" id="A0A1B7MFI6"/>
<keyword evidence="2" id="KW-1185">Reference proteome</keyword>
<dbReference type="EMBL" id="KV449437">
    <property type="protein sequence ID" value="OAX31363.1"/>
    <property type="molecule type" value="Genomic_DNA"/>
</dbReference>
<gene>
    <name evidence="1" type="ORF">K503DRAFT_671843</name>
</gene>
<sequence length="391" mass="44420">SLKQIYEQEVKRHTTAASISYRTFADWHAAGSKYIAIACGGSIYALVIPLQRFNHDQFYYSSRHYSPPLSDIEEDEIEHIIIKTPYDPLAPENMHFKAPRDRAENDIWSAAERSRAKAGERVRSIDGLRKKVCPTCMAIRLSLLLLQLADLYHKGVKKSPDSYLVIPMDIIPNHHLELRNKDDSLMAFVSTGLPSHIRSALEVNLLAALGKQDLLEEADTQLHGCQSFQAMHLSWYNRHCTRGYEAPKDVQPWLLEKEGKRTNHGQMIPYISQDLQQHQRIYETISRIETYLKEDFEMLMEIASVLPGNCFSPAAPFISLVININVRTKAHRDSSDRHLCLVIPVGHFEGGALCLLENGLVLELRSGDVALFRSSEVTHFNLDYRGARASL</sequence>
<feature type="non-terminal residue" evidence="1">
    <location>
        <position position="391"/>
    </location>
</feature>
<dbReference type="Proteomes" id="UP000092154">
    <property type="component" value="Unassembled WGS sequence"/>
</dbReference>
<accession>A0A1B7MFI6</accession>
<dbReference type="Gene3D" id="3.60.130.30">
    <property type="match status" value="1"/>
</dbReference>
<evidence type="ECO:0000313" key="2">
    <source>
        <dbReference type="Proteomes" id="UP000092154"/>
    </source>
</evidence>
<dbReference type="OrthoDB" id="2690740at2759"/>
<dbReference type="STRING" id="1314800.A0A1B7MFI6"/>
<feature type="non-terminal residue" evidence="1">
    <location>
        <position position="1"/>
    </location>
</feature>